<accession>R0MB53</accession>
<gene>
    <name evidence="2" type="ORF">NBO_7g0022</name>
</gene>
<evidence type="ECO:0000313" key="2">
    <source>
        <dbReference type="EMBL" id="EOB15204.1"/>
    </source>
</evidence>
<proteinExistence type="predicted"/>
<sequence>MLINYNPDETNTVQDVNERKDVRIETTIETSPARIQIADRQFDFVNIRALFENNSSIVRNNSNILVVKQEQIAETVIEQNEIKQNNARILKTETTIKKQKNKDAKKDHTNDSHHQKTVIMHKDGQTISDNHHKEAVINKKDEQTINDSHHQKTVINNKDKQTIKDNHHKEAVFNNKDKQTIKDLKNDSHHQDSHY</sequence>
<feature type="region of interest" description="Disordered" evidence="1">
    <location>
        <begin position="166"/>
        <end position="195"/>
    </location>
</feature>
<protein>
    <submittedName>
        <fullName evidence="2">Uncharacterized protein</fullName>
    </submittedName>
</protein>
<dbReference type="AlphaFoldDB" id="R0MB53"/>
<name>R0MB53_NOSB1</name>
<dbReference type="VEuPathDB" id="MicrosporidiaDB:NBO_7g0022"/>
<organism evidence="2 3">
    <name type="scientific">Nosema bombycis (strain CQ1 / CVCC 102059)</name>
    <name type="common">Microsporidian parasite</name>
    <name type="synonym">Pebrine of silkworm</name>
    <dbReference type="NCBI Taxonomy" id="578461"/>
    <lineage>
        <taxon>Eukaryota</taxon>
        <taxon>Fungi</taxon>
        <taxon>Fungi incertae sedis</taxon>
        <taxon>Microsporidia</taxon>
        <taxon>Nosematidae</taxon>
        <taxon>Nosema</taxon>
    </lineage>
</organism>
<feature type="region of interest" description="Disordered" evidence="1">
    <location>
        <begin position="96"/>
        <end position="128"/>
    </location>
</feature>
<dbReference type="Proteomes" id="UP000016927">
    <property type="component" value="Unassembled WGS sequence"/>
</dbReference>
<evidence type="ECO:0000256" key="1">
    <source>
        <dbReference type="SAM" id="MobiDB-lite"/>
    </source>
</evidence>
<dbReference type="EMBL" id="KB908915">
    <property type="protein sequence ID" value="EOB15204.1"/>
    <property type="molecule type" value="Genomic_DNA"/>
</dbReference>
<evidence type="ECO:0000313" key="3">
    <source>
        <dbReference type="Proteomes" id="UP000016927"/>
    </source>
</evidence>
<dbReference type="HOGENOM" id="CLU_107246_0_0_1"/>
<reference evidence="2 3" key="1">
    <citation type="journal article" date="2013" name="BMC Genomics">
        <title>Comparative genomics of parasitic silkworm microsporidia reveal an association between genome expansion and host adaptation.</title>
        <authorList>
            <person name="Pan G."/>
            <person name="Xu J."/>
            <person name="Li T."/>
            <person name="Xia Q."/>
            <person name="Liu S.L."/>
            <person name="Zhang G."/>
            <person name="Li S."/>
            <person name="Li C."/>
            <person name="Liu H."/>
            <person name="Yang L."/>
            <person name="Liu T."/>
            <person name="Zhang X."/>
            <person name="Wu Z."/>
            <person name="Fan W."/>
            <person name="Dang X."/>
            <person name="Xiang H."/>
            <person name="Tao M."/>
            <person name="Li Y."/>
            <person name="Hu J."/>
            <person name="Li Z."/>
            <person name="Lin L."/>
            <person name="Luo J."/>
            <person name="Geng L."/>
            <person name="Wang L."/>
            <person name="Long M."/>
            <person name="Wan Y."/>
            <person name="He N."/>
            <person name="Zhang Z."/>
            <person name="Lu C."/>
            <person name="Keeling P.J."/>
            <person name="Wang J."/>
            <person name="Xiang Z."/>
            <person name="Zhou Z."/>
        </authorList>
    </citation>
    <scope>NUCLEOTIDE SEQUENCE [LARGE SCALE GENOMIC DNA]</scope>
    <source>
        <strain evidence="3">CQ1 / CVCC 102059</strain>
    </source>
</reference>
<keyword evidence="3" id="KW-1185">Reference proteome</keyword>